<reference evidence="1 2" key="2">
    <citation type="journal article" date="2022" name="Mol. Ecol. Resour.">
        <title>The genomes of chicory, endive, great burdock and yacon provide insights into Asteraceae paleo-polyploidization history and plant inulin production.</title>
        <authorList>
            <person name="Fan W."/>
            <person name="Wang S."/>
            <person name="Wang H."/>
            <person name="Wang A."/>
            <person name="Jiang F."/>
            <person name="Liu H."/>
            <person name="Zhao H."/>
            <person name="Xu D."/>
            <person name="Zhang Y."/>
        </authorList>
    </citation>
    <scope>NUCLEOTIDE SEQUENCE [LARGE SCALE GENOMIC DNA]</scope>
    <source>
        <strain evidence="2">cv. Punajuju</strain>
        <tissue evidence="1">Leaves</tissue>
    </source>
</reference>
<reference evidence="2" key="1">
    <citation type="journal article" date="2022" name="Mol. Ecol. Resour.">
        <title>The genomes of chicory, endive, great burdock and yacon provide insights into Asteraceae palaeo-polyploidization history and plant inulin production.</title>
        <authorList>
            <person name="Fan W."/>
            <person name="Wang S."/>
            <person name="Wang H."/>
            <person name="Wang A."/>
            <person name="Jiang F."/>
            <person name="Liu H."/>
            <person name="Zhao H."/>
            <person name="Xu D."/>
            <person name="Zhang Y."/>
        </authorList>
    </citation>
    <scope>NUCLEOTIDE SEQUENCE [LARGE SCALE GENOMIC DNA]</scope>
    <source>
        <strain evidence="2">cv. Punajuju</strain>
    </source>
</reference>
<proteinExistence type="predicted"/>
<accession>A0ACB8YZ32</accession>
<dbReference type="Proteomes" id="UP001055811">
    <property type="component" value="Linkage Group LG09"/>
</dbReference>
<comment type="caution">
    <text evidence="1">The sequence shown here is derived from an EMBL/GenBank/DDBJ whole genome shotgun (WGS) entry which is preliminary data.</text>
</comment>
<protein>
    <submittedName>
        <fullName evidence="1">Uncharacterized protein</fullName>
    </submittedName>
</protein>
<organism evidence="1 2">
    <name type="scientific">Cichorium intybus</name>
    <name type="common">Chicory</name>
    <dbReference type="NCBI Taxonomy" id="13427"/>
    <lineage>
        <taxon>Eukaryota</taxon>
        <taxon>Viridiplantae</taxon>
        <taxon>Streptophyta</taxon>
        <taxon>Embryophyta</taxon>
        <taxon>Tracheophyta</taxon>
        <taxon>Spermatophyta</taxon>
        <taxon>Magnoliopsida</taxon>
        <taxon>eudicotyledons</taxon>
        <taxon>Gunneridae</taxon>
        <taxon>Pentapetalae</taxon>
        <taxon>asterids</taxon>
        <taxon>campanulids</taxon>
        <taxon>Asterales</taxon>
        <taxon>Asteraceae</taxon>
        <taxon>Cichorioideae</taxon>
        <taxon>Cichorieae</taxon>
        <taxon>Cichoriinae</taxon>
        <taxon>Cichorium</taxon>
    </lineage>
</organism>
<gene>
    <name evidence="1" type="ORF">L2E82_48280</name>
</gene>
<evidence type="ECO:0000313" key="1">
    <source>
        <dbReference type="EMBL" id="KAI3690300.1"/>
    </source>
</evidence>
<name>A0ACB8YZ32_CICIN</name>
<sequence>MKNKGVTVIETHFSHLPRNPALASSRDERVMDAQAKKKALYRAKLKAQKQGKRIDSPLVRYNESDQPVCRVCDIVLKSDSAWSAHQISAKHREVYMHTHPFLFFLSIFLKRLLIIIWVVHILS</sequence>
<evidence type="ECO:0000313" key="2">
    <source>
        <dbReference type="Proteomes" id="UP001055811"/>
    </source>
</evidence>
<keyword evidence="2" id="KW-1185">Reference proteome</keyword>
<dbReference type="EMBL" id="CM042017">
    <property type="protein sequence ID" value="KAI3690300.1"/>
    <property type="molecule type" value="Genomic_DNA"/>
</dbReference>